<accession>A0A9Q0HBG7</accession>
<name>A0A9Q0HBG7_9MAGN</name>
<dbReference type="PANTHER" id="PTHR11054:SF13">
    <property type="entry name" value="6-PHOSPHOGLUCONOLACTONASE-RELATED"/>
    <property type="match status" value="1"/>
</dbReference>
<dbReference type="OrthoDB" id="432544at2759"/>
<gene>
    <name evidence="5" type="ORF">NE237_023027</name>
</gene>
<comment type="similarity">
    <text evidence="2 3">Belongs to the glucosamine/galactosamine-6-phosphate isomerase family. 6-phosphogluconolactonase subfamily.</text>
</comment>
<dbReference type="AlphaFoldDB" id="A0A9Q0HBG7"/>
<dbReference type="EMBL" id="JAMYWD010000008">
    <property type="protein sequence ID" value="KAJ4963088.1"/>
    <property type="molecule type" value="Genomic_DNA"/>
</dbReference>
<feature type="domain" description="Glucosamine/galactosamine-6-phosphate isomerase" evidence="4">
    <location>
        <begin position="15"/>
        <end position="240"/>
    </location>
</feature>
<dbReference type="GO" id="GO:0017057">
    <property type="term" value="F:6-phosphogluconolactonase activity"/>
    <property type="evidence" value="ECO:0007669"/>
    <property type="project" value="UniProtKB-EC"/>
</dbReference>
<evidence type="ECO:0000259" key="4">
    <source>
        <dbReference type="Pfam" id="PF01182"/>
    </source>
</evidence>
<evidence type="ECO:0000313" key="6">
    <source>
        <dbReference type="Proteomes" id="UP001141806"/>
    </source>
</evidence>
<evidence type="ECO:0000313" key="5">
    <source>
        <dbReference type="EMBL" id="KAJ4963088.1"/>
    </source>
</evidence>
<comment type="caution">
    <text evidence="5">The sequence shown here is derived from an EMBL/GenBank/DDBJ whole genome shotgun (WGS) entry which is preliminary data.</text>
</comment>
<dbReference type="NCBIfam" id="TIGR01198">
    <property type="entry name" value="pgl"/>
    <property type="match status" value="1"/>
</dbReference>
<evidence type="ECO:0000256" key="2">
    <source>
        <dbReference type="ARBA" id="ARBA00010662"/>
    </source>
</evidence>
<dbReference type="EC" id="3.1.1.31" evidence="3"/>
<dbReference type="InterPro" id="IPR006148">
    <property type="entry name" value="Glc/Gal-6P_isomerase"/>
</dbReference>
<dbReference type="Proteomes" id="UP001141806">
    <property type="component" value="Unassembled WGS sequence"/>
</dbReference>
<dbReference type="Pfam" id="PF01182">
    <property type="entry name" value="Glucosamine_iso"/>
    <property type="match status" value="1"/>
</dbReference>
<dbReference type="GO" id="GO:0005975">
    <property type="term" value="P:carbohydrate metabolic process"/>
    <property type="evidence" value="ECO:0007669"/>
    <property type="project" value="InterPro"/>
</dbReference>
<dbReference type="PANTHER" id="PTHR11054">
    <property type="entry name" value="6-PHOSPHOGLUCONOLACTONASE"/>
    <property type="match status" value="1"/>
</dbReference>
<comment type="catalytic activity">
    <reaction evidence="3">
        <text>6-phospho-D-glucono-1,5-lactone + H2O = 6-phospho-D-gluconate + H(+)</text>
        <dbReference type="Rhea" id="RHEA:12556"/>
        <dbReference type="ChEBI" id="CHEBI:15377"/>
        <dbReference type="ChEBI" id="CHEBI:15378"/>
        <dbReference type="ChEBI" id="CHEBI:57955"/>
        <dbReference type="ChEBI" id="CHEBI:58759"/>
        <dbReference type="EC" id="3.1.1.31"/>
    </reaction>
</comment>
<keyword evidence="6" id="KW-1185">Reference proteome</keyword>
<dbReference type="GO" id="GO:0006098">
    <property type="term" value="P:pentose-phosphate shunt"/>
    <property type="evidence" value="ECO:0007669"/>
    <property type="project" value="InterPro"/>
</dbReference>
<dbReference type="SUPFAM" id="SSF100950">
    <property type="entry name" value="NagB/RpiA/CoA transferase-like"/>
    <property type="match status" value="1"/>
</dbReference>
<evidence type="ECO:0000256" key="3">
    <source>
        <dbReference type="RuleBase" id="RU365095"/>
    </source>
</evidence>
<dbReference type="InterPro" id="IPR039104">
    <property type="entry name" value="6PGL"/>
</dbReference>
<dbReference type="InterPro" id="IPR005900">
    <property type="entry name" value="6-phosphogluconolactonase_DevB"/>
</dbReference>
<sequence length="264" mass="28769">MEKKDPEVRMFNCTEQLSTALAEYVIENSDAAVKERGAFSVVLSGGNLIHLLRKLTKPPYVRMVDWSKWHVFWAEENIVPKKHPDSFYRQAKEAFLSKVPIKSANIFSVTLGVSAEKAMEDYEFSIRQVVRNRTVEASLSSDCPRFDLILLVLGEDGHVASLYPDHPLLNEESQWVACVASEGKESVTLTLPVINSAANVGIMATGSDVAKSVSMALGNPLPSGSMPAQMVSPRDGNLVWFVDGMAASLLPGHNEGEGSATSDS</sequence>
<reference evidence="5" key="1">
    <citation type="journal article" date="2023" name="Plant J.">
        <title>The genome of the king protea, Protea cynaroides.</title>
        <authorList>
            <person name="Chang J."/>
            <person name="Duong T.A."/>
            <person name="Schoeman C."/>
            <person name="Ma X."/>
            <person name="Roodt D."/>
            <person name="Barker N."/>
            <person name="Li Z."/>
            <person name="Van de Peer Y."/>
            <person name="Mizrachi E."/>
        </authorList>
    </citation>
    <scope>NUCLEOTIDE SEQUENCE</scope>
    <source>
        <tissue evidence="5">Young leaves</tissue>
    </source>
</reference>
<organism evidence="5 6">
    <name type="scientific">Protea cynaroides</name>
    <dbReference type="NCBI Taxonomy" id="273540"/>
    <lineage>
        <taxon>Eukaryota</taxon>
        <taxon>Viridiplantae</taxon>
        <taxon>Streptophyta</taxon>
        <taxon>Embryophyta</taxon>
        <taxon>Tracheophyta</taxon>
        <taxon>Spermatophyta</taxon>
        <taxon>Magnoliopsida</taxon>
        <taxon>Proteales</taxon>
        <taxon>Proteaceae</taxon>
        <taxon>Protea</taxon>
    </lineage>
</organism>
<comment type="pathway">
    <text evidence="1">Carbohydrate degradation; pentose phosphate pathway.</text>
</comment>
<proteinExistence type="inferred from homology"/>
<dbReference type="InterPro" id="IPR037171">
    <property type="entry name" value="NagB/RpiA_transferase-like"/>
</dbReference>
<dbReference type="Gene3D" id="3.40.50.1360">
    <property type="match status" value="1"/>
</dbReference>
<protein>
    <recommendedName>
        <fullName evidence="3">Probable 6-phosphogluconolactonase</fullName>
        <ecNumber evidence="3">3.1.1.31</ecNumber>
    </recommendedName>
</protein>
<evidence type="ECO:0000256" key="1">
    <source>
        <dbReference type="ARBA" id="ARBA00004959"/>
    </source>
</evidence>
<dbReference type="CDD" id="cd01400">
    <property type="entry name" value="6PGL"/>
    <property type="match status" value="1"/>
</dbReference>